<feature type="binding site" evidence="8">
    <location>
        <position position="121"/>
    </location>
    <ligand>
        <name>FAD</name>
        <dbReference type="ChEBI" id="CHEBI:57692"/>
    </ligand>
</feature>
<feature type="binding site" evidence="8">
    <location>
        <position position="124"/>
    </location>
    <ligand>
        <name>FAD</name>
        <dbReference type="ChEBI" id="CHEBI:57692"/>
    </ligand>
</feature>
<feature type="binding site" evidence="8">
    <location>
        <position position="104"/>
    </location>
    <ligand>
        <name>FAD</name>
        <dbReference type="ChEBI" id="CHEBI:57692"/>
    </ligand>
</feature>
<keyword evidence="6" id="KW-0560">Oxidoreductase</keyword>
<evidence type="ECO:0000256" key="7">
    <source>
        <dbReference type="ARBA" id="ARBA00047682"/>
    </source>
</evidence>
<dbReference type="SUPFAM" id="SSF52343">
    <property type="entry name" value="Ferredoxin reductase-like, C-terminal NADP-linked domain"/>
    <property type="match status" value="1"/>
</dbReference>
<feature type="binding site" evidence="8">
    <location>
        <position position="136"/>
    </location>
    <ligand>
        <name>FAD</name>
        <dbReference type="ChEBI" id="CHEBI:57692"/>
    </ligand>
</feature>
<dbReference type="Gene3D" id="2.40.30.10">
    <property type="entry name" value="Translation factors"/>
    <property type="match status" value="1"/>
</dbReference>
<evidence type="ECO:0000256" key="3">
    <source>
        <dbReference type="ARBA" id="ARBA00012011"/>
    </source>
</evidence>
<evidence type="ECO:0000313" key="11">
    <source>
        <dbReference type="EMBL" id="KAB0400481.1"/>
    </source>
</evidence>
<dbReference type="GO" id="GO:0005739">
    <property type="term" value="C:mitochondrion"/>
    <property type="evidence" value="ECO:0007669"/>
    <property type="project" value="TreeGrafter"/>
</dbReference>
<organism evidence="11 12">
    <name type="scientific">Balaenoptera physalus</name>
    <name type="common">Fin whale</name>
    <name type="synonym">Balaena physalus</name>
    <dbReference type="NCBI Taxonomy" id="9770"/>
    <lineage>
        <taxon>Eukaryota</taxon>
        <taxon>Metazoa</taxon>
        <taxon>Chordata</taxon>
        <taxon>Craniata</taxon>
        <taxon>Vertebrata</taxon>
        <taxon>Euteleostomi</taxon>
        <taxon>Mammalia</taxon>
        <taxon>Eutheria</taxon>
        <taxon>Laurasiatheria</taxon>
        <taxon>Artiodactyla</taxon>
        <taxon>Whippomorpha</taxon>
        <taxon>Cetacea</taxon>
        <taxon>Mysticeti</taxon>
        <taxon>Balaenopteridae</taxon>
        <taxon>Balaenoptera</taxon>
    </lineage>
</organism>
<feature type="binding site" evidence="8">
    <location>
        <position position="137"/>
    </location>
    <ligand>
        <name>FAD</name>
        <dbReference type="ChEBI" id="CHEBI:57692"/>
    </ligand>
</feature>
<name>A0A6A1Q300_BALPH</name>
<evidence type="ECO:0000256" key="5">
    <source>
        <dbReference type="ARBA" id="ARBA00022827"/>
    </source>
</evidence>
<evidence type="ECO:0000256" key="9">
    <source>
        <dbReference type="SAM" id="Phobius"/>
    </source>
</evidence>
<keyword evidence="4 8" id="KW-0285">Flavoprotein</keyword>
<evidence type="ECO:0000256" key="1">
    <source>
        <dbReference type="ARBA" id="ARBA00001974"/>
    </source>
</evidence>
<dbReference type="PROSITE" id="PS51384">
    <property type="entry name" value="FAD_FR"/>
    <property type="match status" value="1"/>
</dbReference>
<dbReference type="CDD" id="cd06183">
    <property type="entry name" value="cyt_b5_reduct_like"/>
    <property type="match status" value="1"/>
</dbReference>
<dbReference type="Proteomes" id="UP000437017">
    <property type="component" value="Unassembled WGS sequence"/>
</dbReference>
<dbReference type="InterPro" id="IPR008333">
    <property type="entry name" value="Cbr1-like_FAD-bd_dom"/>
</dbReference>
<protein>
    <recommendedName>
        <fullName evidence="3">cytochrome-b5 reductase</fullName>
        <ecNumber evidence="3">1.6.2.2</ecNumber>
    </recommendedName>
</protein>
<dbReference type="Pfam" id="PF00970">
    <property type="entry name" value="FAD_binding_6"/>
    <property type="match status" value="1"/>
</dbReference>
<evidence type="ECO:0000259" key="10">
    <source>
        <dbReference type="PROSITE" id="PS51384"/>
    </source>
</evidence>
<dbReference type="FunFam" id="2.40.30.10:FF:000021">
    <property type="entry name" value="NADH-cytochrome b5 reductase"/>
    <property type="match status" value="1"/>
</dbReference>
<comment type="caution">
    <text evidence="11">The sequence shown here is derived from an EMBL/GenBank/DDBJ whole genome shotgun (WGS) entry which is preliminary data.</text>
</comment>
<comment type="similarity">
    <text evidence="2">Belongs to the flavoprotein pyridine nucleotide cytochrome reductase family.</text>
</comment>
<keyword evidence="5 8" id="KW-0274">FAD</keyword>
<feature type="transmembrane region" description="Helical" evidence="9">
    <location>
        <begin position="15"/>
        <end position="33"/>
    </location>
</feature>
<dbReference type="SUPFAM" id="SSF63380">
    <property type="entry name" value="Riboflavin synthase domain-like"/>
    <property type="match status" value="1"/>
</dbReference>
<dbReference type="Pfam" id="PF00175">
    <property type="entry name" value="NAD_binding_1"/>
    <property type="match status" value="1"/>
</dbReference>
<comment type="catalytic activity">
    <reaction evidence="7">
        <text>2 Fe(III)-[cytochrome b5] + NADH = 2 Fe(II)-[cytochrome b5] + NAD(+) + H(+)</text>
        <dbReference type="Rhea" id="RHEA:46680"/>
        <dbReference type="Rhea" id="RHEA-COMP:10438"/>
        <dbReference type="Rhea" id="RHEA-COMP:10439"/>
        <dbReference type="ChEBI" id="CHEBI:15378"/>
        <dbReference type="ChEBI" id="CHEBI:29033"/>
        <dbReference type="ChEBI" id="CHEBI:29034"/>
        <dbReference type="ChEBI" id="CHEBI:57540"/>
        <dbReference type="ChEBI" id="CHEBI:57945"/>
        <dbReference type="EC" id="1.6.2.2"/>
    </reaction>
</comment>
<dbReference type="InterPro" id="IPR017927">
    <property type="entry name" value="FAD-bd_FR_type"/>
</dbReference>
<comment type="cofactor">
    <cofactor evidence="1 8">
        <name>FAD</name>
        <dbReference type="ChEBI" id="CHEBI:57692"/>
    </cofactor>
</comment>
<accession>A0A6A1Q300</accession>
<evidence type="ECO:0000256" key="2">
    <source>
        <dbReference type="ARBA" id="ARBA00006105"/>
    </source>
</evidence>
<evidence type="ECO:0000256" key="4">
    <source>
        <dbReference type="ARBA" id="ARBA00022630"/>
    </source>
</evidence>
<keyword evidence="9" id="KW-0472">Membrane</keyword>
<dbReference type="InterPro" id="IPR017938">
    <property type="entry name" value="Riboflavin_synthase-like_b-brl"/>
</dbReference>
<dbReference type="PANTHER" id="PTHR19370:SF108">
    <property type="entry name" value="NADH-CYTOCHROME B5 REDUCTASE 2"/>
    <property type="match status" value="1"/>
</dbReference>
<dbReference type="Gene3D" id="3.40.50.80">
    <property type="entry name" value="Nucleotide-binding domain of ferredoxin-NADP reductase (FNR) module"/>
    <property type="match status" value="1"/>
</dbReference>
<evidence type="ECO:0000256" key="6">
    <source>
        <dbReference type="ARBA" id="ARBA00023002"/>
    </source>
</evidence>
<dbReference type="InterPro" id="IPR001433">
    <property type="entry name" value="OxRdtase_FAD/NAD-bd"/>
</dbReference>
<keyword evidence="9" id="KW-1133">Transmembrane helix</keyword>
<feature type="binding site" evidence="8">
    <location>
        <position position="119"/>
    </location>
    <ligand>
        <name>FAD</name>
        <dbReference type="ChEBI" id="CHEBI:57692"/>
    </ligand>
</feature>
<dbReference type="OrthoDB" id="432685at2759"/>
<evidence type="ECO:0000256" key="8">
    <source>
        <dbReference type="PIRSR" id="PIRSR601834-1"/>
    </source>
</evidence>
<reference evidence="11 12" key="1">
    <citation type="journal article" date="2019" name="PLoS ONE">
        <title>Genomic analyses reveal an absence of contemporary introgressive admixture between fin whales and blue whales, despite known hybrids.</title>
        <authorList>
            <person name="Westbury M.V."/>
            <person name="Petersen B."/>
            <person name="Lorenzen E.D."/>
        </authorList>
    </citation>
    <scope>NUCLEOTIDE SEQUENCE [LARGE SCALE GENOMIC DNA]</scope>
    <source>
        <strain evidence="11">FinWhale-01</strain>
    </source>
</reference>
<dbReference type="InterPro" id="IPR039261">
    <property type="entry name" value="FNR_nucleotide-bd"/>
</dbReference>
<gene>
    <name evidence="11" type="ORF">E2I00_007424</name>
</gene>
<keyword evidence="12" id="KW-1185">Reference proteome</keyword>
<dbReference type="PRINTS" id="PR00406">
    <property type="entry name" value="CYTB5RDTASE"/>
</dbReference>
<dbReference type="GO" id="GO:0090524">
    <property type="term" value="F:cytochrome-b5 reductase activity, acting on NADH"/>
    <property type="evidence" value="ECO:0007669"/>
    <property type="project" value="UniProtKB-EC"/>
</dbReference>
<dbReference type="InterPro" id="IPR001834">
    <property type="entry name" value="CBR-like"/>
</dbReference>
<feature type="non-terminal residue" evidence="11">
    <location>
        <position position="1"/>
    </location>
</feature>
<feature type="domain" description="FAD-binding FR-type" evidence="10">
    <location>
        <begin position="50"/>
        <end position="162"/>
    </location>
</feature>
<dbReference type="EMBL" id="SGJD01001344">
    <property type="protein sequence ID" value="KAB0400481.1"/>
    <property type="molecule type" value="Genomic_DNA"/>
</dbReference>
<feature type="binding site" evidence="8">
    <location>
        <position position="102"/>
    </location>
    <ligand>
        <name>FAD</name>
        <dbReference type="ChEBI" id="CHEBI:57692"/>
    </ligand>
</feature>
<dbReference type="AlphaFoldDB" id="A0A6A1Q300"/>
<dbReference type="EC" id="1.6.2.2" evidence="3"/>
<keyword evidence="9" id="KW-0812">Transmembrane</keyword>
<dbReference type="GO" id="GO:0071949">
    <property type="term" value="F:FAD binding"/>
    <property type="evidence" value="ECO:0007669"/>
    <property type="project" value="TreeGrafter"/>
</dbReference>
<dbReference type="PANTHER" id="PTHR19370">
    <property type="entry name" value="NADH-CYTOCHROME B5 REDUCTASE"/>
    <property type="match status" value="1"/>
</dbReference>
<evidence type="ECO:0000313" key="12">
    <source>
        <dbReference type="Proteomes" id="UP000437017"/>
    </source>
</evidence>
<sequence length="338" mass="37644">AQSGFIHASGVEQDTSLLLAITVTGISVLLLALKNKNVKKRRPITLQHPEAKFLLPLIEKEQISYNTRRFRFGLPSPDHAFGLPVGNYVNLLARIDGVLVIRAYTPVSSDEDLGFVDLIMKIYFKNVHPNHPEGGKMTQYLENMKTGDTILFQGPSRRLFYHGSGTGGFTLGLQLGGRRCLWLFHCSRKLLRFESHGLVLERAFVVSEPQQNSGPEAAGSPQARVGWPGQERADLCVESGEQAGRPGGTEEEILVSKELEEVARTHPKQFNLWYTLDGPPVGWKYISGFITEDTIKEHLPPPGRFSFILACGPPPVIQRAAHPNLEKLGYNKDMIFTY</sequence>
<proteinExistence type="inferred from homology"/>